<dbReference type="PANTHER" id="PTHR48080">
    <property type="entry name" value="D-GALACTONATE DEHYDRATASE-RELATED"/>
    <property type="match status" value="1"/>
</dbReference>
<dbReference type="InterPro" id="IPR029065">
    <property type="entry name" value="Enolase_C-like"/>
</dbReference>
<evidence type="ECO:0000256" key="1">
    <source>
        <dbReference type="ARBA" id="ARBA00008031"/>
    </source>
</evidence>
<keyword evidence="2" id="KW-0479">Metal-binding</keyword>
<gene>
    <name evidence="4" type="ORF">S03H2_27900</name>
</gene>
<reference evidence="4" key="1">
    <citation type="journal article" date="2014" name="Front. Microbiol.">
        <title>High frequency of phylogenetically diverse reductive dehalogenase-homologous genes in deep subseafloor sedimentary metagenomes.</title>
        <authorList>
            <person name="Kawai M."/>
            <person name="Futagami T."/>
            <person name="Toyoda A."/>
            <person name="Takaki Y."/>
            <person name="Nishi S."/>
            <person name="Hori S."/>
            <person name="Arai W."/>
            <person name="Tsubouchi T."/>
            <person name="Morono Y."/>
            <person name="Uchiyama I."/>
            <person name="Ito T."/>
            <person name="Fujiyama A."/>
            <person name="Inagaki F."/>
            <person name="Takami H."/>
        </authorList>
    </citation>
    <scope>NUCLEOTIDE SEQUENCE</scope>
    <source>
        <strain evidence="4">Expedition CK06-06</strain>
    </source>
</reference>
<evidence type="ECO:0000259" key="3">
    <source>
        <dbReference type="Pfam" id="PF13378"/>
    </source>
</evidence>
<dbReference type="AlphaFoldDB" id="X1I575"/>
<sequence>KQGVELIEQPMPVDMIKETKWLRERSPVPIVADEAINTSKDIPAIAEAYDGINIKLMKSGGILEALRIAIVAKTFNLDIMIGCMIESSVAISAAVQLQPLARWLDLDGPLLISNDPYKGAEFRDGHWIMPEEPGIGIKGIKGIDGIEGIDGIDGIDGIEGIEGKKRKKWNIGMMEYWEERKSGE</sequence>
<dbReference type="Pfam" id="PF13378">
    <property type="entry name" value="MR_MLE_C"/>
    <property type="match status" value="1"/>
</dbReference>
<comment type="caution">
    <text evidence="4">The sequence shown here is derived from an EMBL/GenBank/DDBJ whole genome shotgun (WGS) entry which is preliminary data.</text>
</comment>
<evidence type="ECO:0000313" key="4">
    <source>
        <dbReference type="EMBL" id="GAH52708.1"/>
    </source>
</evidence>
<dbReference type="InterPro" id="IPR036849">
    <property type="entry name" value="Enolase-like_C_sf"/>
</dbReference>
<comment type="similarity">
    <text evidence="1">Belongs to the mandelate racemase/muconate lactonizing enzyme family.</text>
</comment>
<dbReference type="InterPro" id="IPR034593">
    <property type="entry name" value="DgoD-like"/>
</dbReference>
<dbReference type="SUPFAM" id="SSF51604">
    <property type="entry name" value="Enolase C-terminal domain-like"/>
    <property type="match status" value="1"/>
</dbReference>
<name>X1I575_9ZZZZ</name>
<dbReference type="EMBL" id="BARU01016798">
    <property type="protein sequence ID" value="GAH52708.1"/>
    <property type="molecule type" value="Genomic_DNA"/>
</dbReference>
<protein>
    <recommendedName>
        <fullName evidence="3">Enolase C-terminal domain-containing protein</fullName>
    </recommendedName>
</protein>
<accession>X1I575</accession>
<proteinExistence type="inferred from homology"/>
<feature type="domain" description="Enolase C-terminal" evidence="3">
    <location>
        <begin position="3"/>
        <end position="137"/>
    </location>
</feature>
<dbReference type="GO" id="GO:0046872">
    <property type="term" value="F:metal ion binding"/>
    <property type="evidence" value="ECO:0007669"/>
    <property type="project" value="UniProtKB-KW"/>
</dbReference>
<organism evidence="4">
    <name type="scientific">marine sediment metagenome</name>
    <dbReference type="NCBI Taxonomy" id="412755"/>
    <lineage>
        <taxon>unclassified sequences</taxon>
        <taxon>metagenomes</taxon>
        <taxon>ecological metagenomes</taxon>
    </lineage>
</organism>
<evidence type="ECO:0000256" key="2">
    <source>
        <dbReference type="ARBA" id="ARBA00022723"/>
    </source>
</evidence>
<dbReference type="PANTHER" id="PTHR48080:SF3">
    <property type="entry name" value="ENOLASE SUPERFAMILY MEMBER DDB_G0284701"/>
    <property type="match status" value="1"/>
</dbReference>
<dbReference type="Gene3D" id="3.20.20.120">
    <property type="entry name" value="Enolase-like C-terminal domain"/>
    <property type="match status" value="1"/>
</dbReference>
<feature type="non-terminal residue" evidence="4">
    <location>
        <position position="1"/>
    </location>
</feature>